<dbReference type="RefSeq" id="WP_307281485.1">
    <property type="nucleotide sequence ID" value="NZ_JAUSVX010000016.1"/>
</dbReference>
<evidence type="ECO:0000256" key="2">
    <source>
        <dbReference type="RuleBase" id="RU362080"/>
    </source>
</evidence>
<accession>A0ABU0JGC5</accession>
<reference evidence="3 4" key="1">
    <citation type="submission" date="2023-07" db="EMBL/GenBank/DDBJ databases">
        <title>Genomic Encyclopedia of Type Strains, Phase IV (KMG-IV): sequencing the most valuable type-strain genomes for metagenomic binning, comparative biology and taxonomic classification.</title>
        <authorList>
            <person name="Goeker M."/>
        </authorList>
    </citation>
    <scope>NUCLEOTIDE SEQUENCE [LARGE SCALE GENOMIC DNA]</scope>
    <source>
        <strain evidence="3 4">DSM 19619</strain>
    </source>
</reference>
<proteinExistence type="inferred from homology"/>
<sequence length="86" mass="9546">MKVTSTEFQQNVGRYQDAAQQAPVAITKNGRTHTVLMSASFFEMVMKGRVARPVEDLDDDTLKAIAKSAVPAEYADLDDLIKDWKA</sequence>
<dbReference type="Gene3D" id="3.40.1620.10">
    <property type="entry name" value="YefM-like domain"/>
    <property type="match status" value="1"/>
</dbReference>
<dbReference type="Proteomes" id="UP001242480">
    <property type="component" value="Unassembled WGS sequence"/>
</dbReference>
<dbReference type="Pfam" id="PF02604">
    <property type="entry name" value="PhdYeFM_antitox"/>
    <property type="match status" value="1"/>
</dbReference>
<protein>
    <recommendedName>
        <fullName evidence="2">Antitoxin</fullName>
    </recommendedName>
</protein>
<dbReference type="InterPro" id="IPR036165">
    <property type="entry name" value="YefM-like_sf"/>
</dbReference>
<keyword evidence="4" id="KW-1185">Reference proteome</keyword>
<comment type="function">
    <text evidence="2">Antitoxin component of a type II toxin-antitoxin (TA) system.</text>
</comment>
<evidence type="ECO:0000313" key="4">
    <source>
        <dbReference type="Proteomes" id="UP001242480"/>
    </source>
</evidence>
<dbReference type="EMBL" id="JAUSVX010000016">
    <property type="protein sequence ID" value="MDQ0473343.1"/>
    <property type="molecule type" value="Genomic_DNA"/>
</dbReference>
<gene>
    <name evidence="3" type="ORF">QO011_006379</name>
</gene>
<dbReference type="SUPFAM" id="SSF143120">
    <property type="entry name" value="YefM-like"/>
    <property type="match status" value="1"/>
</dbReference>
<dbReference type="InterPro" id="IPR006442">
    <property type="entry name" value="Antitoxin_Phd/YefM"/>
</dbReference>
<evidence type="ECO:0000256" key="1">
    <source>
        <dbReference type="ARBA" id="ARBA00009981"/>
    </source>
</evidence>
<comment type="caution">
    <text evidence="3">The sequence shown here is derived from an EMBL/GenBank/DDBJ whole genome shotgun (WGS) entry which is preliminary data.</text>
</comment>
<evidence type="ECO:0000313" key="3">
    <source>
        <dbReference type="EMBL" id="MDQ0473343.1"/>
    </source>
</evidence>
<organism evidence="3 4">
    <name type="scientific">Labrys wisconsinensis</name>
    <dbReference type="NCBI Taxonomy" id="425677"/>
    <lineage>
        <taxon>Bacteria</taxon>
        <taxon>Pseudomonadati</taxon>
        <taxon>Pseudomonadota</taxon>
        <taxon>Alphaproteobacteria</taxon>
        <taxon>Hyphomicrobiales</taxon>
        <taxon>Xanthobacteraceae</taxon>
        <taxon>Labrys</taxon>
    </lineage>
</organism>
<name>A0ABU0JGC5_9HYPH</name>
<comment type="similarity">
    <text evidence="1 2">Belongs to the phD/YefM antitoxin family.</text>
</comment>